<dbReference type="SUPFAM" id="SSF47986">
    <property type="entry name" value="DEATH domain"/>
    <property type="match status" value="1"/>
</dbReference>
<feature type="region of interest" description="Disordered" evidence="11">
    <location>
        <begin position="519"/>
        <end position="539"/>
    </location>
</feature>
<dbReference type="Pfam" id="PF08477">
    <property type="entry name" value="Roc"/>
    <property type="match status" value="1"/>
</dbReference>
<dbReference type="InterPro" id="IPR055414">
    <property type="entry name" value="LRR_R13L4/SHOC2-like"/>
</dbReference>
<dbReference type="InterPro" id="IPR027417">
    <property type="entry name" value="P-loop_NTPase"/>
</dbReference>
<feature type="compositionally biased region" description="Polar residues" evidence="11">
    <location>
        <begin position="595"/>
        <end position="607"/>
    </location>
</feature>
<reference evidence="12" key="1">
    <citation type="submission" date="2022-03" db="EMBL/GenBank/DDBJ databases">
        <authorList>
            <person name="Martin C."/>
        </authorList>
    </citation>
    <scope>NUCLEOTIDE SEQUENCE</scope>
</reference>
<dbReference type="PROSITE" id="PS51424">
    <property type="entry name" value="ROC"/>
    <property type="match status" value="1"/>
</dbReference>
<keyword evidence="6" id="KW-0547">Nucleotide-binding</keyword>
<evidence type="ECO:0000256" key="7">
    <source>
        <dbReference type="ARBA" id="ARBA00022777"/>
    </source>
</evidence>
<feature type="compositionally biased region" description="Polar residues" evidence="11">
    <location>
        <begin position="571"/>
        <end position="588"/>
    </location>
</feature>
<evidence type="ECO:0000256" key="11">
    <source>
        <dbReference type="SAM" id="MobiDB-lite"/>
    </source>
</evidence>
<dbReference type="GO" id="GO:0005737">
    <property type="term" value="C:cytoplasm"/>
    <property type="evidence" value="ECO:0007669"/>
    <property type="project" value="TreeGrafter"/>
</dbReference>
<keyword evidence="5" id="KW-0677">Repeat</keyword>
<sequence>MSDVKEDTAKVKDEDVPFEQGMVSDIKREGSIKKASLSRPYKQRGIAQIDSKIDDSKYETATQKGSSIKPEKGTVSDIKREGSFKNVSSSKPCQMGVAHIGSESVEGEQVVDRKGNDQSSEGVLSNVDDQYVGRITASITETKVETITSTENLETTTQRHKAVISEKGNVSDIKREGSIKRATPSKVVQRGIAAVGTNTNGSIEVVEAELEGSSRIGMIANVHDVSQNDLGTGDQYTSKQTVSSAGIQQTEILTESADQQTPKDNKATEVDIKESDELAVPQTISTESVVGTQVVDTPSEIVTLRTDTSIDTSVPRVIDVVKNGPLGRVTANVTQTIGSSMITSQDTKEETVSYSNVPTDSLDVTDTTTCEVLPSATTKELPRSNASSESLRSVITEIITEKSKHKGEKLSEEIEKSNMKYAKSTKPNTQGTGNIVSIEHANAEVNVSDVVQSEELEVSLASDNLMNKAHQKHTRPFGSAETKTITTTVISEVTTDKESIPDIKQESIGVKTKVVKASSQHPTVLGKGKIGPLDEDTERVGERRQIVGEELDSQAIYDSSLSTVKTSSTKQFGVSSEGLTGTAESVSSRPGFKDQQLSQSETSTGQDKVSIENPPAVRSTTTKHGDSPIVAQTITPKVTETTPVSTTDNPSEKISPSKGRKAATVSPLTERTEEIDASTGKKSKKQRKKNKNTTGKIIAFDATTVEEDDTVDTVNDIPSSEHTSSKEMIATNTLTKSVTESDAVRTKVVSKVKKQPTTDTNLTLVPTSDNKITDDGKPDYGNASKGNAKNVTRGAQQSVIEDQDEETTSETSEETTKYTTITTSEYNIHPRTHQKAIETPVRSAKSKPQATDYSTEEIARVPTLPKTLDLDSINKSKQVDGKIRRKLHRASIGEEEDDFETMDETTEFTTKYTTTTTKEFTKRQRGLKTASSSKAQKHSLAGETDEHLKSQLESWSSLTEQSLLREQDRRLKSPRSIEDDSDAVKRALLYQNHEDNTKYGPKKETVITVNPKRLSLEDEEGNFPFDPHHLEGSPLSPVFVWNSAASNPGQRLSGGSDASGPITPKSASKISPVRPWSPAAGVTRSRPGSGRTSPISTKTRGGDPKRINTNVGSEYASGIRTWVKSELGGSRDSLGEDEQWTTEEGFSPSQRAYSEGPDDRKYASLPHTRPSATNPISITVSDEMLNRDLTSPTISPGAYKWRWSAGSDAFGSQFDSSYLMSTTPIKHLRSESNLSIYSSRSSFSGDSYEFLDNIEWEEDHLRNRLRKNEKGLLELDASSENLLELPDAVSNLKEIQALRLDCNWIRKLPEHIGNLTGLEYLSCRDSALVHLPENIIKCKAINYLDLENNMLRKLPQYLREFRKLQFLNLRFNRLAPWPRVLNFMSQLQYLDISKNTSLYHVYDRCISSLQNLKWLSLENTSLDALPKDLNKCSNLEHVNASHNYIKNLDDDLAELSHLKTFILGGNKLNEYPEVLSSIEPLEVLDISGNDILFISSSIIELKRLRELDIHDLGMTLFPESVCKMTNLTCLNASENNFSMIPEAILDMKDLKELYLEATTMTTFPNILTKLPHLEVLDLAKNDMTKISSSVKKLKNLRVLDLHDNKLLDLAPEVGELPLKKLDVSNNKLGLFPEAVCQIKTLEILLLGQNKLKHIPLNVKLMEKLRNLSLSGNDFKQFPSVVCKLESLQNLDMSSNAIVEIHDDITASKLTVFNMSKNKLVAIPTMKYARRVTLSDNKISKLDAGWRDLEEMDLKNNELQEFPNVLCESKRLRLLHLDNNCIPELPNEIGNLVRLQELTLSGNYIQEIPVNICRLFNLKTLNIRFNNVTNLPRDVDKLVKLDPNRFKWVAGAAGLIMDDDNMVEPPPAVCKAGREAIFHYMKEMRYTRAANASRRKLILVGETCAGKTSLANAILYGKSKLTTLEERTRVLEQRLWSPSEDVKFQVNDFGGHDVYTMSHQFFLTPESIYLIVFDISIYNETKYPTPIQDWIELVSAHVPNAVFKIVATHSDLCKKQKIQAKTKKIMTHLKRYEQEFVKATKEKIALVDRKMNEYDSNLKTQVLTPDGLNVQRAHLQYILENRPRLPEKVDVISSAEKLTGVKALTLDLCDMSNDVKLFSKRTLPMSWIALQESVHDSDVGRSSNIYLPWLDVHLCTKKAKLYESQLQPALAYLHQIGDILWYSHDDLLKQVIFHKPVDVVEMLRGMFRHDLHQYLQTNKEKFQTTLNLTPQKYDSMVRSLLQDGEMPRSFLKCFWADRNLDENTHKILLTLMQAFNLCYPVRASGFTPDSHKVYCFPFLISVPKPRGVNDKWPELSPEPVHIEVKLIFETKNPIGFYEKSSVMMQQVAKLRYRWRDGVYGVFNTEKVLLQRSIIDGKRVVTLAARGNEPADVWRLFLRIYYKLSHILQDSVLARYSTEFVCGHCLCRGISNPYTYPAEVLDEIALGGDKRVMCPNSTSADKIDTYTIYPPHSVLDEEQEAACASLLYQEAAPYSDTYDAYSADADEKDAVDCSYATGPLSDTSLFNLSNEIGPEWKSFGILLDFTAAELKQFEHNHPFHMQYRVFSMLTSWRDTSDGTEEHKLDALRKVMKTVGRDDLSVALNKKDEE</sequence>
<protein>
    <recommendedName>
        <fullName evidence="1">non-specific serine/threonine protein kinase</fullName>
        <ecNumber evidence="1">2.7.11.1</ecNumber>
    </recommendedName>
</protein>
<organism evidence="12 13">
    <name type="scientific">Owenia fusiformis</name>
    <name type="common">Polychaete worm</name>
    <dbReference type="NCBI Taxonomy" id="6347"/>
    <lineage>
        <taxon>Eukaryota</taxon>
        <taxon>Metazoa</taxon>
        <taxon>Spiralia</taxon>
        <taxon>Lophotrochozoa</taxon>
        <taxon>Annelida</taxon>
        <taxon>Polychaeta</taxon>
        <taxon>Sedentaria</taxon>
        <taxon>Canalipalpata</taxon>
        <taxon>Sabellida</taxon>
        <taxon>Oweniida</taxon>
        <taxon>Oweniidae</taxon>
        <taxon>Owenia</taxon>
    </lineage>
</organism>
<feature type="compositionally biased region" description="Polar residues" evidence="11">
    <location>
        <begin position="1142"/>
        <end position="1152"/>
    </location>
</feature>
<dbReference type="PANTHER" id="PTHR48051">
    <property type="match status" value="1"/>
</dbReference>
<evidence type="ECO:0000256" key="1">
    <source>
        <dbReference type="ARBA" id="ARBA00012513"/>
    </source>
</evidence>
<dbReference type="SUPFAM" id="SSF52058">
    <property type="entry name" value="L domain-like"/>
    <property type="match status" value="2"/>
</dbReference>
<dbReference type="InterPro" id="IPR032675">
    <property type="entry name" value="LRR_dom_sf"/>
</dbReference>
<feature type="compositionally biased region" description="Basic residues" evidence="11">
    <location>
        <begin position="681"/>
        <end position="691"/>
    </location>
</feature>
<evidence type="ECO:0000256" key="8">
    <source>
        <dbReference type="ARBA" id="ARBA00022840"/>
    </source>
</evidence>
<proteinExistence type="predicted"/>
<keyword evidence="4" id="KW-0808">Transferase</keyword>
<dbReference type="PANTHER" id="PTHR48051:SF1">
    <property type="entry name" value="RAS SUPPRESSOR PROTEIN 1"/>
    <property type="match status" value="1"/>
</dbReference>
<evidence type="ECO:0000256" key="9">
    <source>
        <dbReference type="ARBA" id="ARBA00047899"/>
    </source>
</evidence>
<dbReference type="InterPro" id="IPR050216">
    <property type="entry name" value="LRR_domain-containing"/>
</dbReference>
<feature type="region of interest" description="Disordered" evidence="11">
    <location>
        <begin position="562"/>
        <end position="693"/>
    </location>
</feature>
<dbReference type="InterPro" id="IPR032171">
    <property type="entry name" value="COR-A"/>
</dbReference>
<dbReference type="GO" id="GO:0004674">
    <property type="term" value="F:protein serine/threonine kinase activity"/>
    <property type="evidence" value="ECO:0007669"/>
    <property type="project" value="UniProtKB-KW"/>
</dbReference>
<keyword evidence="3" id="KW-0433">Leucine-rich repeat</keyword>
<gene>
    <name evidence="12" type="ORF">OFUS_LOCUS3180</name>
</gene>
<keyword evidence="13" id="KW-1185">Reference proteome</keyword>
<evidence type="ECO:0000256" key="10">
    <source>
        <dbReference type="ARBA" id="ARBA00048679"/>
    </source>
</evidence>
<dbReference type="Gene3D" id="1.10.10.10">
    <property type="entry name" value="Winged helix-like DNA-binding domain superfamily/Winged helix DNA-binding domain"/>
    <property type="match status" value="1"/>
</dbReference>
<feature type="compositionally biased region" description="Polar residues" evidence="11">
    <location>
        <begin position="630"/>
        <end position="654"/>
    </location>
</feature>
<dbReference type="InterPro" id="IPR036388">
    <property type="entry name" value="WH-like_DNA-bd_sf"/>
</dbReference>
<dbReference type="Pfam" id="PF12799">
    <property type="entry name" value="LRR_4"/>
    <property type="match status" value="1"/>
</dbReference>
<dbReference type="InterPro" id="IPR001611">
    <property type="entry name" value="Leu-rich_rpt"/>
</dbReference>
<evidence type="ECO:0000256" key="4">
    <source>
        <dbReference type="ARBA" id="ARBA00022679"/>
    </source>
</evidence>
<dbReference type="InterPro" id="IPR003591">
    <property type="entry name" value="Leu-rich_rpt_typical-subtyp"/>
</dbReference>
<dbReference type="SUPFAM" id="SSF52540">
    <property type="entry name" value="P-loop containing nucleoside triphosphate hydrolases"/>
    <property type="match status" value="1"/>
</dbReference>
<evidence type="ECO:0000313" key="12">
    <source>
        <dbReference type="EMBL" id="CAH1775944.1"/>
    </source>
</evidence>
<dbReference type="Gene3D" id="3.30.70.1390">
    <property type="entry name" value="ROC domain from the Parkinson's disease-associated leucine-rich repeat kinase 2"/>
    <property type="match status" value="1"/>
</dbReference>
<dbReference type="Proteomes" id="UP000749559">
    <property type="component" value="Unassembled WGS sequence"/>
</dbReference>
<dbReference type="Pfam" id="PF23598">
    <property type="entry name" value="LRR_14"/>
    <property type="match status" value="1"/>
</dbReference>
<keyword evidence="2" id="KW-0723">Serine/threonine-protein kinase</keyword>
<keyword evidence="8" id="KW-0067">ATP-binding</keyword>
<dbReference type="InterPro" id="IPR000488">
    <property type="entry name" value="Death_dom"/>
</dbReference>
<dbReference type="Gene3D" id="1.10.533.10">
    <property type="entry name" value="Death Domain, Fas"/>
    <property type="match status" value="1"/>
</dbReference>
<dbReference type="SUPFAM" id="SSF52047">
    <property type="entry name" value="RNI-like"/>
    <property type="match status" value="1"/>
</dbReference>
<dbReference type="InterPro" id="IPR011029">
    <property type="entry name" value="DEATH-like_dom_sf"/>
</dbReference>
<dbReference type="Pfam" id="PF00531">
    <property type="entry name" value="Death"/>
    <property type="match status" value="1"/>
</dbReference>
<evidence type="ECO:0000256" key="2">
    <source>
        <dbReference type="ARBA" id="ARBA00022527"/>
    </source>
</evidence>
<feature type="compositionally biased region" description="Polar residues" evidence="11">
    <location>
        <begin position="1090"/>
        <end position="1099"/>
    </location>
</feature>
<dbReference type="GO" id="GO:0007165">
    <property type="term" value="P:signal transduction"/>
    <property type="evidence" value="ECO:0007669"/>
    <property type="project" value="InterPro"/>
</dbReference>
<dbReference type="Gene3D" id="3.40.50.300">
    <property type="entry name" value="P-loop containing nucleotide triphosphate hydrolases"/>
    <property type="match status" value="1"/>
</dbReference>
<comment type="catalytic activity">
    <reaction evidence="10">
        <text>L-seryl-[protein] + ATP = O-phospho-L-seryl-[protein] + ADP + H(+)</text>
        <dbReference type="Rhea" id="RHEA:17989"/>
        <dbReference type="Rhea" id="RHEA-COMP:9863"/>
        <dbReference type="Rhea" id="RHEA-COMP:11604"/>
        <dbReference type="ChEBI" id="CHEBI:15378"/>
        <dbReference type="ChEBI" id="CHEBI:29999"/>
        <dbReference type="ChEBI" id="CHEBI:30616"/>
        <dbReference type="ChEBI" id="CHEBI:83421"/>
        <dbReference type="ChEBI" id="CHEBI:456216"/>
        <dbReference type="EC" id="2.7.11.1"/>
    </reaction>
</comment>
<feature type="region of interest" description="Disordered" evidence="11">
    <location>
        <begin position="54"/>
        <end position="75"/>
    </location>
</feature>
<feature type="region of interest" description="Disordered" evidence="11">
    <location>
        <begin position="760"/>
        <end position="817"/>
    </location>
</feature>
<dbReference type="InterPro" id="IPR020859">
    <property type="entry name" value="ROC"/>
</dbReference>
<dbReference type="Gene3D" id="3.80.10.10">
    <property type="entry name" value="Ribonuclease Inhibitor"/>
    <property type="match status" value="4"/>
</dbReference>
<dbReference type="PROSITE" id="PS50017">
    <property type="entry name" value="DEATH_DOMAIN"/>
    <property type="match status" value="1"/>
</dbReference>
<feature type="region of interest" description="Disordered" evidence="11">
    <location>
        <begin position="1049"/>
        <end position="1112"/>
    </location>
</feature>
<evidence type="ECO:0000313" key="13">
    <source>
        <dbReference type="Proteomes" id="UP000749559"/>
    </source>
</evidence>
<dbReference type="CDD" id="cd01670">
    <property type="entry name" value="Death"/>
    <property type="match status" value="1"/>
</dbReference>
<dbReference type="InterPro" id="IPR025875">
    <property type="entry name" value="Leu-rich_rpt_4"/>
</dbReference>
<dbReference type="GO" id="GO:0009966">
    <property type="term" value="P:regulation of signal transduction"/>
    <property type="evidence" value="ECO:0007669"/>
    <property type="project" value="UniProtKB-ARBA"/>
</dbReference>
<evidence type="ECO:0000256" key="6">
    <source>
        <dbReference type="ARBA" id="ARBA00022741"/>
    </source>
</evidence>
<feature type="compositionally biased region" description="Polar residues" evidence="11">
    <location>
        <begin position="784"/>
        <end position="800"/>
    </location>
</feature>
<comment type="catalytic activity">
    <reaction evidence="9">
        <text>L-threonyl-[protein] + ATP = O-phospho-L-threonyl-[protein] + ADP + H(+)</text>
        <dbReference type="Rhea" id="RHEA:46608"/>
        <dbReference type="Rhea" id="RHEA-COMP:11060"/>
        <dbReference type="Rhea" id="RHEA-COMP:11605"/>
        <dbReference type="ChEBI" id="CHEBI:15378"/>
        <dbReference type="ChEBI" id="CHEBI:30013"/>
        <dbReference type="ChEBI" id="CHEBI:30616"/>
        <dbReference type="ChEBI" id="CHEBI:61977"/>
        <dbReference type="ChEBI" id="CHEBI:456216"/>
        <dbReference type="EC" id="2.7.11.1"/>
    </reaction>
</comment>
<feature type="compositionally biased region" description="Acidic residues" evidence="11">
    <location>
        <begin position="801"/>
        <end position="813"/>
    </location>
</feature>
<dbReference type="SMART" id="SM00369">
    <property type="entry name" value="LRR_TYP"/>
    <property type="match status" value="14"/>
</dbReference>
<dbReference type="Pfam" id="PF16095">
    <property type="entry name" value="COR-A"/>
    <property type="match status" value="1"/>
</dbReference>
<accession>A0A8J1TPI3</accession>
<dbReference type="OrthoDB" id="676979at2759"/>
<name>A0A8J1TPI3_OWEFU</name>
<evidence type="ECO:0000256" key="5">
    <source>
        <dbReference type="ARBA" id="ARBA00022737"/>
    </source>
</evidence>
<evidence type="ECO:0000256" key="3">
    <source>
        <dbReference type="ARBA" id="ARBA00022614"/>
    </source>
</evidence>
<dbReference type="EMBL" id="CAIIXF020000001">
    <property type="protein sequence ID" value="CAH1775944.1"/>
    <property type="molecule type" value="Genomic_DNA"/>
</dbReference>
<dbReference type="GO" id="GO:0005524">
    <property type="term" value="F:ATP binding"/>
    <property type="evidence" value="ECO:0007669"/>
    <property type="project" value="UniProtKB-KW"/>
</dbReference>
<feature type="region of interest" description="Disordered" evidence="11">
    <location>
        <begin position="919"/>
        <end position="953"/>
    </location>
</feature>
<dbReference type="EC" id="2.7.11.1" evidence="1"/>
<feature type="compositionally biased region" description="Polar residues" evidence="11">
    <location>
        <begin position="760"/>
        <end position="770"/>
    </location>
</feature>
<feature type="region of interest" description="Disordered" evidence="11">
    <location>
        <begin position="1128"/>
        <end position="1175"/>
    </location>
</feature>
<dbReference type="PROSITE" id="PS51450">
    <property type="entry name" value="LRR"/>
    <property type="match status" value="3"/>
</dbReference>
<keyword evidence="7" id="KW-0418">Kinase</keyword>
<comment type="caution">
    <text evidence="12">The sequence shown here is derived from an EMBL/GenBank/DDBJ whole genome shotgun (WGS) entry which is preliminary data.</text>
</comment>